<keyword evidence="3" id="KW-1185">Reference proteome</keyword>
<sequence length="684" mass="78367">MYSKNAITSLKAKGSAKFQAAKRMKVRFELKNSEWLDSNFNVPTLQFINDRYNEKAVSNATIGFGRPVKKFEDKSDRSKRREAATISSQHNHDPCRILTACRYAARRSGEKDLSFILNELSKSQERPGKIRKLLNDDSITEIRKKTSLEALGFILDHSVSRNLYTDMRLESKASRADIWPPYNEVREAKAQLRPPKETIFIDDCVAKVPLQALLNHTAERLVLLQKEVILHALNISNLTEIEIVLSCSWGFDGSSGFSSYKQQYKGEQKNENVSDENLFATTLIPLRLSTENGLIIWNNNNSQSERFCRPIELRYIKETKDVILQQKEALENEIEQLQTLKIVVDNRSIFVHFALHLTLIDGKVLAIITNTSMQNCPICHATPKNFNDLSHATAKTSFFPDPKTLQYGISPLHAWIRLLECCLHIAYRLDIQKWQVRFHDDKIKFAERKAYIQKVLWKKLSLKVDMPKQGGSGTSNDGNTARRAFQDPALFATCLGLKQTLIENFRIILIALSCKFPLNANLFEEYCRSTAEIYVSEYKWYPMPPTVHKILMHSSQIIRNSAFPLGMLGEEASEARNKNYKNFREFHSRKHNRIANLTDVFNRALDSSDPILSTMCLNSRSRKRKRLSLPEAVRNLLLIPTVHSPTSEAHTVEAEAAELDWIGLSETDEQQLDKLELLDEESEC</sequence>
<dbReference type="Proteomes" id="UP000036403">
    <property type="component" value="Unassembled WGS sequence"/>
</dbReference>
<proteinExistence type="predicted"/>
<name>A0A0J7NLA0_LASNI</name>
<protein>
    <submittedName>
        <fullName evidence="2">Dna-mediated transposase</fullName>
    </submittedName>
</protein>
<dbReference type="AlphaFoldDB" id="A0A0J7NLA0"/>
<comment type="caution">
    <text evidence="2">The sequence shown here is derived from an EMBL/GenBank/DDBJ whole genome shotgun (WGS) entry which is preliminary data.</text>
</comment>
<feature type="coiled-coil region" evidence="1">
    <location>
        <begin position="313"/>
        <end position="347"/>
    </location>
</feature>
<dbReference type="EMBL" id="LBMM01003679">
    <property type="protein sequence ID" value="KMQ93245.1"/>
    <property type="molecule type" value="Genomic_DNA"/>
</dbReference>
<organism evidence="2 3">
    <name type="scientific">Lasius niger</name>
    <name type="common">Black garden ant</name>
    <dbReference type="NCBI Taxonomy" id="67767"/>
    <lineage>
        <taxon>Eukaryota</taxon>
        <taxon>Metazoa</taxon>
        <taxon>Ecdysozoa</taxon>
        <taxon>Arthropoda</taxon>
        <taxon>Hexapoda</taxon>
        <taxon>Insecta</taxon>
        <taxon>Pterygota</taxon>
        <taxon>Neoptera</taxon>
        <taxon>Endopterygota</taxon>
        <taxon>Hymenoptera</taxon>
        <taxon>Apocrita</taxon>
        <taxon>Aculeata</taxon>
        <taxon>Formicoidea</taxon>
        <taxon>Formicidae</taxon>
        <taxon>Formicinae</taxon>
        <taxon>Lasius</taxon>
        <taxon>Lasius</taxon>
    </lineage>
</organism>
<keyword evidence="1" id="KW-0175">Coiled coil</keyword>
<dbReference type="OrthoDB" id="7700296at2759"/>
<gene>
    <name evidence="2" type="ORF">RF55_6661</name>
</gene>
<reference evidence="2 3" key="1">
    <citation type="submission" date="2015-04" db="EMBL/GenBank/DDBJ databases">
        <title>Lasius niger genome sequencing.</title>
        <authorList>
            <person name="Konorov E.A."/>
            <person name="Nikitin M.A."/>
            <person name="Kirill M.V."/>
            <person name="Chang P."/>
        </authorList>
    </citation>
    <scope>NUCLEOTIDE SEQUENCE [LARGE SCALE GENOMIC DNA]</scope>
    <source>
        <tissue evidence="2">Whole</tissue>
    </source>
</reference>
<dbReference type="PaxDb" id="67767-A0A0J7NLA0"/>
<evidence type="ECO:0000313" key="2">
    <source>
        <dbReference type="EMBL" id="KMQ93245.1"/>
    </source>
</evidence>
<evidence type="ECO:0000313" key="3">
    <source>
        <dbReference type="Proteomes" id="UP000036403"/>
    </source>
</evidence>
<accession>A0A0J7NLA0</accession>
<evidence type="ECO:0000256" key="1">
    <source>
        <dbReference type="SAM" id="Coils"/>
    </source>
</evidence>